<sequence length="207" mass="23641">MAAPTGLAILEGVNRFLNTARYKEALAVIKGLRNGAVYGVKIRAPHALVMTFLFGKGSFRQQVISILRATYTHSKNLAFYVFLYKLMLFIMRWAEGKAHHLHPLVAGFIGGYLIFGTNDKINSQINMYLLSRILFGFARLAVKKGVISQPKRDPFPIFAAVVWAIVMWQFASHREVLQPSLQNSMTYLYHDSNVWHGLKDFLWHNRL</sequence>
<dbReference type="PIRSF" id="PIRSF013674">
    <property type="entry name" value="PXMP4"/>
    <property type="match status" value="1"/>
</dbReference>
<dbReference type="PANTHER" id="PTHR15460">
    <property type="entry name" value="PEROXISOMAL MEMBRANE PROTEIN 4"/>
    <property type="match status" value="1"/>
</dbReference>
<dbReference type="AlphaFoldDB" id="A0A913ZMP2"/>
<dbReference type="InterPro" id="IPR019531">
    <property type="entry name" value="Pmp4"/>
</dbReference>
<name>A0A913ZMP2_PATMI</name>
<evidence type="ECO:0000313" key="2">
    <source>
        <dbReference type="Proteomes" id="UP000887568"/>
    </source>
</evidence>
<protein>
    <recommendedName>
        <fullName evidence="3">Peroxisomal membrane protein 4</fullName>
    </recommendedName>
</protein>
<dbReference type="PANTHER" id="PTHR15460:SF3">
    <property type="entry name" value="PEROXISOMAL MEMBRANE PROTEIN 4"/>
    <property type="match status" value="1"/>
</dbReference>
<proteinExistence type="predicted"/>
<keyword evidence="2" id="KW-1185">Reference proteome</keyword>
<organism evidence="1 2">
    <name type="scientific">Patiria miniata</name>
    <name type="common">Bat star</name>
    <name type="synonym">Asterina miniata</name>
    <dbReference type="NCBI Taxonomy" id="46514"/>
    <lineage>
        <taxon>Eukaryota</taxon>
        <taxon>Metazoa</taxon>
        <taxon>Echinodermata</taxon>
        <taxon>Eleutherozoa</taxon>
        <taxon>Asterozoa</taxon>
        <taxon>Asteroidea</taxon>
        <taxon>Valvatacea</taxon>
        <taxon>Valvatida</taxon>
        <taxon>Asterinidae</taxon>
        <taxon>Patiria</taxon>
    </lineage>
</organism>
<dbReference type="RefSeq" id="XP_038053017.1">
    <property type="nucleotide sequence ID" value="XM_038197089.1"/>
</dbReference>
<dbReference type="GO" id="GO:0005778">
    <property type="term" value="C:peroxisomal membrane"/>
    <property type="evidence" value="ECO:0007669"/>
    <property type="project" value="TreeGrafter"/>
</dbReference>
<evidence type="ECO:0008006" key="3">
    <source>
        <dbReference type="Google" id="ProtNLM"/>
    </source>
</evidence>
<accession>A0A913ZMP2</accession>
<dbReference type="Proteomes" id="UP000887568">
    <property type="component" value="Unplaced"/>
</dbReference>
<dbReference type="OrthoDB" id="39659at2759"/>
<dbReference type="CTD" id="11264"/>
<dbReference type="OMA" id="VMVFLFR"/>
<dbReference type="EnsemblMetazoa" id="XM_038197089.1">
    <property type="protein sequence ID" value="XP_038053017.1"/>
    <property type="gene ID" value="LOC119725611"/>
</dbReference>
<evidence type="ECO:0000313" key="1">
    <source>
        <dbReference type="EnsemblMetazoa" id="XP_038053017.1"/>
    </source>
</evidence>
<dbReference type="Pfam" id="PF02466">
    <property type="entry name" value="Tim17"/>
    <property type="match status" value="1"/>
</dbReference>
<reference evidence="1" key="1">
    <citation type="submission" date="2022-11" db="UniProtKB">
        <authorList>
            <consortium name="EnsemblMetazoa"/>
        </authorList>
    </citation>
    <scope>IDENTIFICATION</scope>
</reference>
<dbReference type="GeneID" id="119725611"/>